<evidence type="ECO:0000313" key="8">
    <source>
        <dbReference type="Proteomes" id="UP001242480"/>
    </source>
</evidence>
<gene>
    <name evidence="7" type="ORF">QO011_006471</name>
</gene>
<dbReference type="InterPro" id="IPR023772">
    <property type="entry name" value="DNA-bd_HTH_TetR-type_CS"/>
</dbReference>
<dbReference type="Proteomes" id="UP001242480">
    <property type="component" value="Unassembled WGS sequence"/>
</dbReference>
<evidence type="ECO:0000256" key="2">
    <source>
        <dbReference type="ARBA" id="ARBA00023015"/>
    </source>
</evidence>
<dbReference type="PANTHER" id="PTHR30055:SF240">
    <property type="entry name" value="HTH-TYPE TRANSCRIPTIONAL REGULATOR ACRR"/>
    <property type="match status" value="1"/>
</dbReference>
<evidence type="ECO:0000259" key="6">
    <source>
        <dbReference type="PROSITE" id="PS50977"/>
    </source>
</evidence>
<keyword evidence="2" id="KW-0805">Transcription regulation</keyword>
<dbReference type="Pfam" id="PF13977">
    <property type="entry name" value="TetR_C_6"/>
    <property type="match status" value="1"/>
</dbReference>
<dbReference type="PANTHER" id="PTHR30055">
    <property type="entry name" value="HTH-TYPE TRANSCRIPTIONAL REGULATOR RUTR"/>
    <property type="match status" value="1"/>
</dbReference>
<dbReference type="SUPFAM" id="SSF46689">
    <property type="entry name" value="Homeodomain-like"/>
    <property type="match status" value="1"/>
</dbReference>
<dbReference type="PROSITE" id="PS50977">
    <property type="entry name" value="HTH_TETR_2"/>
    <property type="match status" value="1"/>
</dbReference>
<dbReference type="PRINTS" id="PR00455">
    <property type="entry name" value="HTHTETR"/>
</dbReference>
<dbReference type="InterPro" id="IPR036271">
    <property type="entry name" value="Tet_transcr_reg_TetR-rel_C_sf"/>
</dbReference>
<organism evidence="7 8">
    <name type="scientific">Labrys wisconsinensis</name>
    <dbReference type="NCBI Taxonomy" id="425677"/>
    <lineage>
        <taxon>Bacteria</taxon>
        <taxon>Pseudomonadati</taxon>
        <taxon>Pseudomonadota</taxon>
        <taxon>Alphaproteobacteria</taxon>
        <taxon>Hyphomicrobiales</taxon>
        <taxon>Xanthobacteraceae</taxon>
        <taxon>Labrys</taxon>
    </lineage>
</organism>
<evidence type="ECO:0000256" key="4">
    <source>
        <dbReference type="ARBA" id="ARBA00023163"/>
    </source>
</evidence>
<feature type="domain" description="HTH tetR-type" evidence="6">
    <location>
        <begin position="9"/>
        <end position="69"/>
    </location>
</feature>
<accession>A0ABU0JGL3</accession>
<dbReference type="InterPro" id="IPR050109">
    <property type="entry name" value="HTH-type_TetR-like_transc_reg"/>
</dbReference>
<keyword evidence="8" id="KW-1185">Reference proteome</keyword>
<evidence type="ECO:0000256" key="1">
    <source>
        <dbReference type="ARBA" id="ARBA00022491"/>
    </source>
</evidence>
<protein>
    <submittedName>
        <fullName evidence="7">TetR/AcrR family acrAB operon transcriptional repressor</fullName>
    </submittedName>
</protein>
<proteinExistence type="predicted"/>
<keyword evidence="1" id="KW-0678">Repressor</keyword>
<feature type="DNA-binding region" description="H-T-H motif" evidence="5">
    <location>
        <begin position="32"/>
        <end position="51"/>
    </location>
</feature>
<evidence type="ECO:0000256" key="5">
    <source>
        <dbReference type="PROSITE-ProRule" id="PRU00335"/>
    </source>
</evidence>
<evidence type="ECO:0000313" key="7">
    <source>
        <dbReference type="EMBL" id="MDQ0473435.1"/>
    </source>
</evidence>
<dbReference type="InterPro" id="IPR001647">
    <property type="entry name" value="HTH_TetR"/>
</dbReference>
<dbReference type="Pfam" id="PF00440">
    <property type="entry name" value="TetR_N"/>
    <property type="match status" value="1"/>
</dbReference>
<dbReference type="InterPro" id="IPR009057">
    <property type="entry name" value="Homeodomain-like_sf"/>
</dbReference>
<dbReference type="Gene3D" id="1.10.357.10">
    <property type="entry name" value="Tetracycline Repressor, domain 2"/>
    <property type="match status" value="1"/>
</dbReference>
<keyword evidence="3 5" id="KW-0238">DNA-binding</keyword>
<sequence>MRRTKEQAAETRRAIQQAAEALFLQEGYEAVSLDEIAATAGVTRGAVHFHFGNKLGLLSAIRDRIGMPMRDLSERLAAGTTSSPLDALGDAIEATLANLQSDPRHRRLLGIFMAVETVTEEEADEMRRFRGRVRGLVAEIFAVAEARGALAEPWTARAAARAFDAMVDGFIHEWVRGETDFELVPDAVAIIRTLLATWATGERP</sequence>
<dbReference type="RefSeq" id="WP_307281697.1">
    <property type="nucleotide sequence ID" value="NZ_JAUSVX010000016.1"/>
</dbReference>
<dbReference type="InterPro" id="IPR039538">
    <property type="entry name" value="BetI_C"/>
</dbReference>
<dbReference type="PROSITE" id="PS01081">
    <property type="entry name" value="HTH_TETR_1"/>
    <property type="match status" value="1"/>
</dbReference>
<evidence type="ECO:0000256" key="3">
    <source>
        <dbReference type="ARBA" id="ARBA00023125"/>
    </source>
</evidence>
<comment type="caution">
    <text evidence="7">The sequence shown here is derived from an EMBL/GenBank/DDBJ whole genome shotgun (WGS) entry which is preliminary data.</text>
</comment>
<dbReference type="EMBL" id="JAUSVX010000016">
    <property type="protein sequence ID" value="MDQ0473435.1"/>
    <property type="molecule type" value="Genomic_DNA"/>
</dbReference>
<keyword evidence="4" id="KW-0804">Transcription</keyword>
<reference evidence="7 8" key="1">
    <citation type="submission" date="2023-07" db="EMBL/GenBank/DDBJ databases">
        <title>Genomic Encyclopedia of Type Strains, Phase IV (KMG-IV): sequencing the most valuable type-strain genomes for metagenomic binning, comparative biology and taxonomic classification.</title>
        <authorList>
            <person name="Goeker M."/>
        </authorList>
    </citation>
    <scope>NUCLEOTIDE SEQUENCE [LARGE SCALE GENOMIC DNA]</scope>
    <source>
        <strain evidence="7 8">DSM 19619</strain>
    </source>
</reference>
<name>A0ABU0JGL3_9HYPH</name>
<dbReference type="SUPFAM" id="SSF48498">
    <property type="entry name" value="Tetracyclin repressor-like, C-terminal domain"/>
    <property type="match status" value="1"/>
</dbReference>